<feature type="compositionally biased region" description="Acidic residues" evidence="1">
    <location>
        <begin position="382"/>
        <end position="396"/>
    </location>
</feature>
<name>A0A6L2MQS2_TANCI</name>
<gene>
    <name evidence="2" type="ORF">Tci_048309</name>
</gene>
<accession>A0A6L2MQS2</accession>
<feature type="compositionally biased region" description="Basic and acidic residues" evidence="1">
    <location>
        <begin position="397"/>
        <end position="406"/>
    </location>
</feature>
<organism evidence="2">
    <name type="scientific">Tanacetum cinerariifolium</name>
    <name type="common">Dalmatian daisy</name>
    <name type="synonym">Chrysanthemum cinerariifolium</name>
    <dbReference type="NCBI Taxonomy" id="118510"/>
    <lineage>
        <taxon>Eukaryota</taxon>
        <taxon>Viridiplantae</taxon>
        <taxon>Streptophyta</taxon>
        <taxon>Embryophyta</taxon>
        <taxon>Tracheophyta</taxon>
        <taxon>Spermatophyta</taxon>
        <taxon>Magnoliopsida</taxon>
        <taxon>eudicotyledons</taxon>
        <taxon>Gunneridae</taxon>
        <taxon>Pentapetalae</taxon>
        <taxon>asterids</taxon>
        <taxon>campanulids</taxon>
        <taxon>Asterales</taxon>
        <taxon>Asteraceae</taxon>
        <taxon>Asteroideae</taxon>
        <taxon>Anthemideae</taxon>
        <taxon>Anthemidinae</taxon>
        <taxon>Tanacetum</taxon>
    </lineage>
</organism>
<feature type="compositionally biased region" description="Basic and acidic residues" evidence="1">
    <location>
        <begin position="358"/>
        <end position="371"/>
    </location>
</feature>
<evidence type="ECO:0000256" key="1">
    <source>
        <dbReference type="SAM" id="MobiDB-lite"/>
    </source>
</evidence>
<dbReference type="AlphaFoldDB" id="A0A6L2MQS2"/>
<feature type="region of interest" description="Disordered" evidence="1">
    <location>
        <begin position="338"/>
        <end position="406"/>
    </location>
</feature>
<comment type="caution">
    <text evidence="2">The sequence shown here is derived from an EMBL/GenBank/DDBJ whole genome shotgun (WGS) entry which is preliminary data.</text>
</comment>
<reference evidence="2" key="1">
    <citation type="journal article" date="2019" name="Sci. Rep.">
        <title>Draft genome of Tanacetum cinerariifolium, the natural source of mosquito coil.</title>
        <authorList>
            <person name="Yamashiro T."/>
            <person name="Shiraishi A."/>
            <person name="Satake H."/>
            <person name="Nakayama K."/>
        </authorList>
    </citation>
    <scope>NUCLEOTIDE SEQUENCE</scope>
</reference>
<protein>
    <submittedName>
        <fullName evidence="2">Uncharacterized protein</fullName>
    </submittedName>
</protein>
<evidence type="ECO:0000313" key="2">
    <source>
        <dbReference type="EMBL" id="GEU76331.1"/>
    </source>
</evidence>
<sequence>MDKRKRFKLTLEIFRGIFKIFPIVKGQDFDALPNDEAVVSFLRDIGHTGEINSLNDVDIEMHTSRDDYLINTLRFVSTKEETQIYGVILPECLTSSEIKEIQASTEKPTRKSKKIKMPAKKSTEALARGVVIRETPSMPLIKTKEKVDVTRDEDDEEEVKDEFVKTPLNNSDDKFEGDEEMDYTTSQLYNDVDIRLNEPVDIDKGFVQEEGTNVAMTNKTNVLVTSSSHSSDLVANFLKFSDITHTDDKIVSPFDVHFHHEAILDKETSQLQSSYEASATLIEFELKKILIDKMDKSESYIAAPQQRECYEGLKKSYNLDKTIFSTYGKVYSFKRSRKDKVEDPSAGSDRWLKKRKSSKDAELAKGLKAKESQSSSSKDSDMPQDQEENPGNDDEEPKEKVASKQD</sequence>
<proteinExistence type="predicted"/>
<dbReference type="EMBL" id="BKCJ010007256">
    <property type="protein sequence ID" value="GEU76331.1"/>
    <property type="molecule type" value="Genomic_DNA"/>
</dbReference>